<dbReference type="Proteomes" id="UP000056968">
    <property type="component" value="Plasmid pDE1"/>
</dbReference>
<accession>A0A0S3F5H4</accession>
<dbReference type="OrthoDB" id="7475540at2"/>
<keyword evidence="3" id="KW-0614">Plasmid</keyword>
<feature type="transmembrane region" description="Helical" evidence="1">
    <location>
        <begin position="24"/>
        <end position="41"/>
    </location>
</feature>
<dbReference type="GO" id="GO:0004252">
    <property type="term" value="F:serine-type endopeptidase activity"/>
    <property type="evidence" value="ECO:0007669"/>
    <property type="project" value="InterPro"/>
</dbReference>
<proteinExistence type="predicted"/>
<name>A0A0S3F5H4_9SPHN</name>
<keyword evidence="1" id="KW-0472">Membrane</keyword>
<sequence>MAQAVSDGLTIGDKPKGWRPNKRLWGALGLFIAGSIAYSAICDWRDTHGLLINTSESLPNWAFVIHKTATPQRGQYVFFVPPADPLVIRHFGAKKQMFGKIVYGMPGDTVAHRGAEVLVNGRVVGRMKPLTRFGEPLAAGPTGTIPRGCYYVGTPHKDGFDSRYAAIGYACAKKIVGVGEAIL</sequence>
<evidence type="ECO:0000256" key="1">
    <source>
        <dbReference type="SAM" id="Phobius"/>
    </source>
</evidence>
<dbReference type="RefSeq" id="WP_062069346.1">
    <property type="nucleotide sequence ID" value="NZ_CP013265.1"/>
</dbReference>
<dbReference type="KEGG" id="sbd:ATN00_21160"/>
<evidence type="ECO:0000259" key="2">
    <source>
        <dbReference type="Pfam" id="PF10502"/>
    </source>
</evidence>
<gene>
    <name evidence="3" type="ORF">ATN00_21160</name>
</gene>
<protein>
    <submittedName>
        <fullName evidence="3">Type VI secretion protein</fullName>
    </submittedName>
</protein>
<dbReference type="AlphaFoldDB" id="A0A0S3F5H4"/>
<dbReference type="Pfam" id="PF10502">
    <property type="entry name" value="Peptidase_S26"/>
    <property type="match status" value="1"/>
</dbReference>
<geneLocation type="plasmid" evidence="3 4">
    <name>pDE1</name>
</geneLocation>
<dbReference type="InterPro" id="IPR036286">
    <property type="entry name" value="LexA/Signal_pep-like_sf"/>
</dbReference>
<dbReference type="Gene3D" id="2.10.109.10">
    <property type="entry name" value="Umud Fragment, subunit A"/>
    <property type="match status" value="1"/>
</dbReference>
<keyword evidence="4" id="KW-1185">Reference proteome</keyword>
<organism evidence="3 4">
    <name type="scientific">Sphingobium baderi</name>
    <dbReference type="NCBI Taxonomy" id="1332080"/>
    <lineage>
        <taxon>Bacteria</taxon>
        <taxon>Pseudomonadati</taxon>
        <taxon>Pseudomonadota</taxon>
        <taxon>Alphaproteobacteria</taxon>
        <taxon>Sphingomonadales</taxon>
        <taxon>Sphingomonadaceae</taxon>
        <taxon>Sphingobium</taxon>
    </lineage>
</organism>
<keyword evidence="1" id="KW-1133">Transmembrane helix</keyword>
<evidence type="ECO:0000313" key="4">
    <source>
        <dbReference type="Proteomes" id="UP000056968"/>
    </source>
</evidence>
<feature type="domain" description="Peptidase S26" evidence="2">
    <location>
        <begin position="53"/>
        <end position="180"/>
    </location>
</feature>
<evidence type="ECO:0000313" key="3">
    <source>
        <dbReference type="EMBL" id="ALR22991.1"/>
    </source>
</evidence>
<dbReference type="GO" id="GO:0006465">
    <property type="term" value="P:signal peptide processing"/>
    <property type="evidence" value="ECO:0007669"/>
    <property type="project" value="InterPro"/>
</dbReference>
<reference evidence="3 4" key="1">
    <citation type="submission" date="2015-11" db="EMBL/GenBank/DDBJ databases">
        <title>A Two-component Flavoprotein Monooxygenase System MeaXY Responsible for para-Hydroxylation of 2-Methyl-6-ethylaniline and 2,6-Diethylaniline in Sphingobium baderi DE-13.</title>
        <authorList>
            <person name="Cheng M."/>
            <person name="Meng Q."/>
            <person name="Yang Y."/>
            <person name="Chu C."/>
            <person name="Yan X."/>
            <person name="He J."/>
            <person name="Li S."/>
        </authorList>
    </citation>
    <scope>NUCLEOTIDE SEQUENCE [LARGE SCALE GENOMIC DNA]</scope>
    <source>
        <strain evidence="3 4">DE-13</strain>
        <plasmid evidence="4">Plasmid pDE1</plasmid>
    </source>
</reference>
<dbReference type="SUPFAM" id="SSF51306">
    <property type="entry name" value="LexA/Signal peptidase"/>
    <property type="match status" value="1"/>
</dbReference>
<dbReference type="EMBL" id="CP013265">
    <property type="protein sequence ID" value="ALR22991.1"/>
    <property type="molecule type" value="Genomic_DNA"/>
</dbReference>
<keyword evidence="1" id="KW-0812">Transmembrane</keyword>
<dbReference type="InterPro" id="IPR019533">
    <property type="entry name" value="Peptidase_S26"/>
</dbReference>